<organism evidence="2 3">
    <name type="scientific">Geochorda subterranea</name>
    <dbReference type="NCBI Taxonomy" id="3109564"/>
    <lineage>
        <taxon>Bacteria</taxon>
        <taxon>Bacillati</taxon>
        <taxon>Bacillota</taxon>
        <taxon>Limnochordia</taxon>
        <taxon>Limnochordales</taxon>
        <taxon>Geochordaceae</taxon>
        <taxon>Geochorda</taxon>
    </lineage>
</organism>
<evidence type="ECO:0000313" key="2">
    <source>
        <dbReference type="EMBL" id="WRP14342.1"/>
    </source>
</evidence>
<gene>
    <name evidence="2" type="ORF">VLY81_13115</name>
</gene>
<comment type="cofactor">
    <cofactor evidence="1">
        <name>Mg(2+)</name>
        <dbReference type="ChEBI" id="CHEBI:18420"/>
    </cofactor>
</comment>
<dbReference type="NCBIfam" id="TIGR01549">
    <property type="entry name" value="HAD-SF-IA-v1"/>
    <property type="match status" value="1"/>
</dbReference>
<evidence type="ECO:0000313" key="3">
    <source>
        <dbReference type="Proteomes" id="UP001333102"/>
    </source>
</evidence>
<dbReference type="InterPro" id="IPR036412">
    <property type="entry name" value="HAD-like_sf"/>
</dbReference>
<comment type="similarity">
    <text evidence="1">Belongs to the HAD-like hydrolase superfamily. NagD family.</text>
</comment>
<dbReference type="PANTHER" id="PTHR19288:SF46">
    <property type="entry name" value="HALOACID DEHALOGENASE-LIKE HYDROLASE DOMAIN-CONTAINING PROTEIN 2"/>
    <property type="match status" value="1"/>
</dbReference>
<dbReference type="PANTHER" id="PTHR19288">
    <property type="entry name" value="4-NITROPHENYLPHOSPHATASE-RELATED"/>
    <property type="match status" value="1"/>
</dbReference>
<reference evidence="3" key="1">
    <citation type="submission" date="2023-12" db="EMBL/GenBank/DDBJ databases">
        <title>Novel isolates from deep terrestrial aquifers shed light on the physiology and ecology of the class Limnochordia.</title>
        <authorList>
            <person name="Karnachuk O.V."/>
            <person name="Lukina A.P."/>
            <person name="Avakyan M.R."/>
            <person name="Kadnikov V."/>
            <person name="Begmatov S."/>
            <person name="Beletsky A.V."/>
            <person name="Mardanov A.V."/>
            <person name="Ravin N.V."/>
        </authorList>
    </citation>
    <scope>NUCLEOTIDE SEQUENCE [LARGE SCALE GENOMIC DNA]</scope>
    <source>
        <strain evidence="3">LN</strain>
    </source>
</reference>
<dbReference type="Pfam" id="PF13344">
    <property type="entry name" value="Hydrolase_6"/>
    <property type="match status" value="1"/>
</dbReference>
<protein>
    <recommendedName>
        <fullName evidence="1">Acid sugar phosphatase</fullName>
        <ecNumber evidence="1">3.1.3.-</ecNumber>
    </recommendedName>
</protein>
<dbReference type="RefSeq" id="WP_324668656.1">
    <property type="nucleotide sequence ID" value="NZ_CP141614.1"/>
</dbReference>
<proteinExistence type="inferred from homology"/>
<keyword evidence="1" id="KW-0479">Metal-binding</keyword>
<sequence length="271" mass="29090">MAQASFEWQAYRGYIFDLDGTVYLGERLIPGADRVVATLRASGRRVVFLSNKPLESRESYAAKLTRLGIPTAPEDVIHSSAVLARALATRHPGATAFVLGEPPLIEELRRAGVPVVQDPAAVGWRVDFVVAAFDRTLTWEKLNDAHQALRRGARLVATNPDRTCPVEGGDVPDAGAVIAALEASSGRRLEWVGGKPSPLVVEAALARLGTQPHETVMVGDRLETDMAMARRAGLTAVLVLTGVTGPDLVASAPEPWRPDLVLDSIDQLVRP</sequence>
<keyword evidence="3" id="KW-1185">Reference proteome</keyword>
<dbReference type="EC" id="3.1.3.-" evidence="1"/>
<name>A0ABZ1BNG9_9FIRM</name>
<dbReference type="InterPro" id="IPR023214">
    <property type="entry name" value="HAD_sf"/>
</dbReference>
<dbReference type="NCBIfam" id="TIGR01460">
    <property type="entry name" value="HAD-SF-IIA"/>
    <property type="match status" value="1"/>
</dbReference>
<dbReference type="InterPro" id="IPR006439">
    <property type="entry name" value="HAD-SF_hydro_IA"/>
</dbReference>
<evidence type="ECO:0000256" key="1">
    <source>
        <dbReference type="PIRNR" id="PIRNR000915"/>
    </source>
</evidence>
<keyword evidence="1" id="KW-0460">Magnesium</keyword>
<dbReference type="PIRSF" id="PIRSF000915">
    <property type="entry name" value="PGP-type_phosphatase"/>
    <property type="match status" value="1"/>
</dbReference>
<keyword evidence="2" id="KW-0378">Hydrolase</keyword>
<dbReference type="Pfam" id="PF13242">
    <property type="entry name" value="Hydrolase_like"/>
    <property type="match status" value="1"/>
</dbReference>
<dbReference type="Gene3D" id="3.40.50.1000">
    <property type="entry name" value="HAD superfamily/HAD-like"/>
    <property type="match status" value="2"/>
</dbReference>
<comment type="function">
    <text evidence="1">Catalyzes the dephosphorylation of 2-6 carbon acid sugars in vitro.</text>
</comment>
<accession>A0ABZ1BNG9</accession>
<dbReference type="SUPFAM" id="SSF56784">
    <property type="entry name" value="HAD-like"/>
    <property type="match status" value="1"/>
</dbReference>
<dbReference type="GO" id="GO:0016787">
    <property type="term" value="F:hydrolase activity"/>
    <property type="evidence" value="ECO:0007669"/>
    <property type="project" value="UniProtKB-KW"/>
</dbReference>
<dbReference type="EMBL" id="CP141614">
    <property type="protein sequence ID" value="WRP14342.1"/>
    <property type="molecule type" value="Genomic_DNA"/>
</dbReference>
<dbReference type="Proteomes" id="UP001333102">
    <property type="component" value="Chromosome"/>
</dbReference>
<dbReference type="InterPro" id="IPR006357">
    <property type="entry name" value="HAD-SF_hydro_IIA"/>
</dbReference>